<gene>
    <name evidence="7" type="ORF">KIN20_007781</name>
</gene>
<name>A0AAD5QK81_PARTN</name>
<evidence type="ECO:0000313" key="8">
    <source>
        <dbReference type="Proteomes" id="UP001196413"/>
    </source>
</evidence>
<dbReference type="GO" id="GO:0072572">
    <property type="term" value="F:poly-ADP-D-ribose binding"/>
    <property type="evidence" value="ECO:0007669"/>
    <property type="project" value="TreeGrafter"/>
</dbReference>
<evidence type="ECO:0000256" key="2">
    <source>
        <dbReference type="ARBA" id="ARBA00004286"/>
    </source>
</evidence>
<keyword evidence="5" id="KW-0539">Nucleus</keyword>
<dbReference type="EMBL" id="JAHQIW010001193">
    <property type="protein sequence ID" value="KAJ1351670.1"/>
    <property type="molecule type" value="Genomic_DNA"/>
</dbReference>
<dbReference type="PANTHER" id="PTHR13386">
    <property type="entry name" value="HISTONE PARYLATION FACTOR 1"/>
    <property type="match status" value="1"/>
</dbReference>
<dbReference type="AlphaFoldDB" id="A0AAD5QK81"/>
<evidence type="ECO:0000256" key="4">
    <source>
        <dbReference type="ARBA" id="ARBA00022454"/>
    </source>
</evidence>
<accession>A0AAD5QK81</accession>
<dbReference type="GO" id="GO:0005634">
    <property type="term" value="C:nucleus"/>
    <property type="evidence" value="ECO:0007669"/>
    <property type="project" value="UniProtKB-SubCell"/>
</dbReference>
<dbReference type="GO" id="GO:0042393">
    <property type="term" value="F:histone binding"/>
    <property type="evidence" value="ECO:0007669"/>
    <property type="project" value="InterPro"/>
</dbReference>
<evidence type="ECO:0000256" key="5">
    <source>
        <dbReference type="ARBA" id="ARBA00023242"/>
    </source>
</evidence>
<evidence type="ECO:0000256" key="3">
    <source>
        <dbReference type="ARBA" id="ARBA00010803"/>
    </source>
</evidence>
<sequence>MSFIRISVVRVELTIFVQMSSRTSSKTTKKRHQKELSGGDIELSKNGLNSQDKRRKCTQDTSETLSRVNDVHGGPHEAIPKCITEFFTHAQSLCRSDPCAAFTKLVSARLVGMFDLLSEKITGLSEEQRILHYRFATDLPEMQTVLVCKIGRYCLWRDIPNGDDCLFVYVANECRFPKIELVGDNMEHVIVHLGKKVKEPVGAFLSTPVNDVEKQIKTVIAQRNKKKLGQAPNGVGLWVKVVNDIGYRPIAESPAKIKKMLELICSTSEESERQSAMQWLMEIVSYVQMADDECDFGMGLELGYWLFLANHESLDKLAHRILSTAYTLLEREEYKKILDLQMSPGVRRRKELDAGR</sequence>
<comment type="similarity">
    <text evidence="3">Belongs to the HPF1 family.</text>
</comment>
<dbReference type="GO" id="GO:0005694">
    <property type="term" value="C:chromosome"/>
    <property type="evidence" value="ECO:0007669"/>
    <property type="project" value="UniProtKB-SubCell"/>
</dbReference>
<evidence type="ECO:0000256" key="1">
    <source>
        <dbReference type="ARBA" id="ARBA00004123"/>
    </source>
</evidence>
<keyword evidence="4" id="KW-0158">Chromosome</keyword>
<keyword evidence="8" id="KW-1185">Reference proteome</keyword>
<dbReference type="Proteomes" id="UP001196413">
    <property type="component" value="Unassembled WGS sequence"/>
</dbReference>
<comment type="subcellular location">
    <subcellularLocation>
        <location evidence="2">Chromosome</location>
    </subcellularLocation>
    <subcellularLocation>
        <location evidence="1">Nucleus</location>
    </subcellularLocation>
</comment>
<proteinExistence type="inferred from homology"/>
<feature type="region of interest" description="Disordered" evidence="6">
    <location>
        <begin position="24"/>
        <end position="71"/>
    </location>
</feature>
<organism evidence="7 8">
    <name type="scientific">Parelaphostrongylus tenuis</name>
    <name type="common">Meningeal worm</name>
    <dbReference type="NCBI Taxonomy" id="148309"/>
    <lineage>
        <taxon>Eukaryota</taxon>
        <taxon>Metazoa</taxon>
        <taxon>Ecdysozoa</taxon>
        <taxon>Nematoda</taxon>
        <taxon>Chromadorea</taxon>
        <taxon>Rhabditida</taxon>
        <taxon>Rhabditina</taxon>
        <taxon>Rhabditomorpha</taxon>
        <taxon>Strongyloidea</taxon>
        <taxon>Metastrongylidae</taxon>
        <taxon>Parelaphostrongylus</taxon>
    </lineage>
</organism>
<evidence type="ECO:0000313" key="7">
    <source>
        <dbReference type="EMBL" id="KAJ1351670.1"/>
    </source>
</evidence>
<protein>
    <submittedName>
        <fullName evidence="7">Uncharacterized protein</fullName>
    </submittedName>
</protein>
<dbReference type="GO" id="GO:0006974">
    <property type="term" value="P:DNA damage response"/>
    <property type="evidence" value="ECO:0007669"/>
    <property type="project" value="InterPro"/>
</dbReference>
<reference evidence="7" key="1">
    <citation type="submission" date="2021-06" db="EMBL/GenBank/DDBJ databases">
        <title>Parelaphostrongylus tenuis whole genome reference sequence.</title>
        <authorList>
            <person name="Garwood T.J."/>
            <person name="Larsen P.A."/>
            <person name="Fountain-Jones N.M."/>
            <person name="Garbe J.R."/>
            <person name="Macchietto M.G."/>
            <person name="Kania S.A."/>
            <person name="Gerhold R.W."/>
            <person name="Richards J.E."/>
            <person name="Wolf T.M."/>
        </authorList>
    </citation>
    <scope>NUCLEOTIDE SEQUENCE</scope>
    <source>
        <strain evidence="7">MNPRO001-30</strain>
        <tissue evidence="7">Meninges</tissue>
    </source>
</reference>
<evidence type="ECO:0000256" key="6">
    <source>
        <dbReference type="SAM" id="MobiDB-lite"/>
    </source>
</evidence>
<dbReference type="InterPro" id="IPR019361">
    <property type="entry name" value="HPF1"/>
</dbReference>
<dbReference type="PANTHER" id="PTHR13386:SF1">
    <property type="entry name" value="HISTONE PARYLATION FACTOR 1"/>
    <property type="match status" value="1"/>
</dbReference>
<comment type="caution">
    <text evidence="7">The sequence shown here is derived from an EMBL/GenBank/DDBJ whole genome shotgun (WGS) entry which is preliminary data.</text>
</comment>
<dbReference type="Pfam" id="PF10228">
    <property type="entry name" value="HPF1"/>
    <property type="match status" value="1"/>
</dbReference>